<name>A0A151JKW9_9VIBR</name>
<evidence type="ECO:0000256" key="3">
    <source>
        <dbReference type="ARBA" id="ARBA00022692"/>
    </source>
</evidence>
<evidence type="ECO:0000256" key="5">
    <source>
        <dbReference type="ARBA" id="ARBA00023136"/>
    </source>
</evidence>
<keyword evidence="4 6" id="KW-1133">Transmembrane helix</keyword>
<evidence type="ECO:0000256" key="1">
    <source>
        <dbReference type="ARBA" id="ARBA00004651"/>
    </source>
</evidence>
<dbReference type="InterPro" id="IPR018076">
    <property type="entry name" value="T2SS_GspF_dom"/>
</dbReference>
<evidence type="ECO:0000313" key="8">
    <source>
        <dbReference type="EMBL" id="KYN26302.1"/>
    </source>
</evidence>
<comment type="caution">
    <text evidence="8">The sequence shown here is derived from an EMBL/GenBank/DDBJ whole genome shotgun (WGS) entry which is preliminary data.</text>
</comment>
<feature type="transmembrane region" description="Helical" evidence="6">
    <location>
        <begin position="99"/>
        <end position="121"/>
    </location>
</feature>
<dbReference type="PANTHER" id="PTHR35007">
    <property type="entry name" value="INTEGRAL MEMBRANE PROTEIN-RELATED"/>
    <property type="match status" value="1"/>
</dbReference>
<feature type="transmembrane region" description="Helical" evidence="6">
    <location>
        <begin position="282"/>
        <end position="302"/>
    </location>
</feature>
<evidence type="ECO:0000313" key="9">
    <source>
        <dbReference type="Proteomes" id="UP000075349"/>
    </source>
</evidence>
<proteinExistence type="predicted"/>
<dbReference type="PANTHER" id="PTHR35007:SF2">
    <property type="entry name" value="PILUS ASSEMBLE PROTEIN"/>
    <property type="match status" value="1"/>
</dbReference>
<dbReference type="Proteomes" id="UP000075349">
    <property type="component" value="Unassembled WGS sequence"/>
</dbReference>
<evidence type="ECO:0000256" key="2">
    <source>
        <dbReference type="ARBA" id="ARBA00022475"/>
    </source>
</evidence>
<comment type="subcellular location">
    <subcellularLocation>
        <location evidence="1">Cell membrane</location>
        <topology evidence="1">Multi-pass membrane protein</topology>
    </subcellularLocation>
</comment>
<evidence type="ECO:0000256" key="4">
    <source>
        <dbReference type="ARBA" id="ARBA00022989"/>
    </source>
</evidence>
<feature type="transmembrane region" description="Helical" evidence="6">
    <location>
        <begin position="127"/>
        <end position="147"/>
    </location>
</feature>
<dbReference type="AlphaFoldDB" id="A0A151JKW9"/>
<keyword evidence="5 6" id="KW-0472">Membrane</keyword>
<reference evidence="9" key="1">
    <citation type="submission" date="2015-12" db="EMBL/GenBank/DDBJ databases">
        <authorList>
            <person name="Tarr C.L."/>
            <person name="Gladney L.M."/>
        </authorList>
    </citation>
    <scope>NUCLEOTIDE SEQUENCE [LARGE SCALE GENOMIC DNA]</scope>
    <source>
        <strain evidence="9">2756-81</strain>
    </source>
</reference>
<dbReference type="EMBL" id="LOMK01000001">
    <property type="protein sequence ID" value="KYN26302.1"/>
    <property type="molecule type" value="Genomic_DNA"/>
</dbReference>
<gene>
    <name evidence="8" type="ORF">AUQ44_14570</name>
</gene>
<organism evidence="8 9">
    <name type="scientific">Vibrio cidicii</name>
    <dbReference type="NCBI Taxonomy" id="1763883"/>
    <lineage>
        <taxon>Bacteria</taxon>
        <taxon>Pseudomonadati</taxon>
        <taxon>Pseudomonadota</taxon>
        <taxon>Gammaproteobacteria</taxon>
        <taxon>Vibrionales</taxon>
        <taxon>Vibrionaceae</taxon>
        <taxon>Vibrio</taxon>
    </lineage>
</organism>
<evidence type="ECO:0000259" key="7">
    <source>
        <dbReference type="Pfam" id="PF00482"/>
    </source>
</evidence>
<feature type="transmembrane region" description="Helical" evidence="6">
    <location>
        <begin position="20"/>
        <end position="39"/>
    </location>
</feature>
<feature type="domain" description="Type II secretion system protein GspF" evidence="7">
    <location>
        <begin position="170"/>
        <end position="296"/>
    </location>
</feature>
<evidence type="ECO:0000256" key="6">
    <source>
        <dbReference type="SAM" id="Phobius"/>
    </source>
</evidence>
<keyword evidence="2" id="KW-1003">Cell membrane</keyword>
<dbReference type="Pfam" id="PF00482">
    <property type="entry name" value="T2SSF"/>
    <property type="match status" value="1"/>
</dbReference>
<dbReference type="GO" id="GO:0005886">
    <property type="term" value="C:plasma membrane"/>
    <property type="evidence" value="ECO:0007669"/>
    <property type="project" value="UniProtKB-SubCell"/>
</dbReference>
<protein>
    <submittedName>
        <fullName evidence="8">Biotin synthase</fullName>
    </submittedName>
</protein>
<sequence>MGVNEECSLIFLCPPLGKPVRFFPSFLVLIGVLLLLASLRKEKKKQFWKDYYLHQTAEQTTVKVSLLERLSATLNRLFSSDKHLQQQKMLAAGFYNANFATYFMPLKYSLLLLGAAGIYFLSLKVAWLANNLMLFMALWLVISLILPDSYLAIRAKNLSHKISNKLPYLLDLMAVCVQTGMTIEAAISYLAKEMKGFDKDISYLLVKTDDRARLVGLETALDELYARVPSNEMRSFVMTLKQSLQYGSSIYSVLTTLSADIREVQMLQIEEKIGKLAAKMSIPLIVFIMVPIVILIAAPGVMRMMINA</sequence>
<keyword evidence="3 6" id="KW-0812">Transmembrane</keyword>
<accession>A0A151JKW9</accession>